<dbReference type="EMBL" id="CAWVOK010000026">
    <property type="protein sequence ID" value="CAK8163311.1"/>
    <property type="molecule type" value="Genomic_DNA"/>
</dbReference>
<protein>
    <submittedName>
        <fullName evidence="6">ABC transporter ATP-binding protein YxlF</fullName>
    </submittedName>
</protein>
<keyword evidence="7" id="KW-1185">Reference proteome</keyword>
<evidence type="ECO:0000313" key="7">
    <source>
        <dbReference type="Proteomes" id="UP001314181"/>
    </source>
</evidence>
<accession>A0ABM9N8J1</accession>
<evidence type="ECO:0000259" key="5">
    <source>
        <dbReference type="PROSITE" id="PS50893"/>
    </source>
</evidence>
<dbReference type="RefSeq" id="WP_338364409.1">
    <property type="nucleotide sequence ID" value="NZ_CAWVOK010000026.1"/>
</dbReference>
<dbReference type="CDD" id="cd03230">
    <property type="entry name" value="ABC_DR_subfamily_A"/>
    <property type="match status" value="1"/>
</dbReference>
<gene>
    <name evidence="6" type="primary">yxlF</name>
    <name evidence="6" type="ORF">CAXC1_330071</name>
</gene>
<dbReference type="SUPFAM" id="SSF52540">
    <property type="entry name" value="P-loop containing nucleoside triphosphate hydrolases"/>
    <property type="match status" value="1"/>
</dbReference>
<sequence>MSIDIALNVQGIYKHYSNRLVLDNVSLSVNSGEVFGLIGLNGIGKTTLIKIMMDLLGSDKGSISFFGISSNTHKSRENVFYLPEKFSPSPFLKGWEFLSMVLNYYNKKYSDVDAKDLCNRFGLSNDFLYKRISSYSKGMGQKLGLISVFISGAKLLMLDEPMSGLDPSARIMVKREIKKHCSNGGTVFFSSHILSDIDEVCNRMSVLHNNSVMFTGTPSELLSLHNTNNMETAFLREIGESV</sequence>
<dbReference type="Gene3D" id="3.40.50.300">
    <property type="entry name" value="P-loop containing nucleotide triphosphate hydrolases"/>
    <property type="match status" value="1"/>
</dbReference>
<name>A0ABM9N8J1_9RICK</name>
<organism evidence="6 7">
    <name type="scientific">Candidatus Xenohaliotis californiensis</name>
    <dbReference type="NCBI Taxonomy" id="84677"/>
    <lineage>
        <taxon>Bacteria</taxon>
        <taxon>Pseudomonadati</taxon>
        <taxon>Pseudomonadota</taxon>
        <taxon>Alphaproteobacteria</taxon>
        <taxon>Rickettsiales</taxon>
        <taxon>Anaplasmataceae</taxon>
        <taxon>Candidatus Xenohaliotis</taxon>
    </lineage>
</organism>
<dbReference type="PROSITE" id="PS50893">
    <property type="entry name" value="ABC_TRANSPORTER_2"/>
    <property type="match status" value="1"/>
</dbReference>
<dbReference type="SMART" id="SM00382">
    <property type="entry name" value="AAA"/>
    <property type="match status" value="1"/>
</dbReference>
<evidence type="ECO:0000256" key="3">
    <source>
        <dbReference type="ARBA" id="ARBA00022840"/>
    </source>
</evidence>
<proteinExistence type="predicted"/>
<dbReference type="InterPro" id="IPR003439">
    <property type="entry name" value="ABC_transporter-like_ATP-bd"/>
</dbReference>
<dbReference type="Proteomes" id="UP001314181">
    <property type="component" value="Unassembled WGS sequence"/>
</dbReference>
<evidence type="ECO:0000256" key="2">
    <source>
        <dbReference type="ARBA" id="ARBA00022741"/>
    </source>
</evidence>
<keyword evidence="1" id="KW-0813">Transport</keyword>
<dbReference type="PANTHER" id="PTHR42939:SF1">
    <property type="entry name" value="ABC TRANSPORTER ATP-BINDING PROTEIN ALBC-RELATED"/>
    <property type="match status" value="1"/>
</dbReference>
<feature type="domain" description="ABC transporter" evidence="5">
    <location>
        <begin position="7"/>
        <end position="234"/>
    </location>
</feature>
<dbReference type="GO" id="GO:0005524">
    <property type="term" value="F:ATP binding"/>
    <property type="evidence" value="ECO:0007669"/>
    <property type="project" value="UniProtKB-KW"/>
</dbReference>
<comment type="caution">
    <text evidence="6">The sequence shown here is derived from an EMBL/GenBank/DDBJ whole genome shotgun (WGS) entry which is preliminary data.</text>
</comment>
<reference evidence="6 7" key="1">
    <citation type="submission" date="2024-01" db="EMBL/GenBank/DDBJ databases">
        <authorList>
            <person name="Kunselman E."/>
        </authorList>
    </citation>
    <scope>NUCLEOTIDE SEQUENCE [LARGE SCALE GENOMIC DNA]</scope>
    <source>
        <strain evidence="6">2 abalone samples</strain>
    </source>
</reference>
<evidence type="ECO:0000256" key="1">
    <source>
        <dbReference type="ARBA" id="ARBA00022448"/>
    </source>
</evidence>
<evidence type="ECO:0000313" key="6">
    <source>
        <dbReference type="EMBL" id="CAK8163311.1"/>
    </source>
</evidence>
<evidence type="ECO:0000256" key="4">
    <source>
        <dbReference type="ARBA" id="ARBA00024725"/>
    </source>
</evidence>
<dbReference type="Pfam" id="PF00005">
    <property type="entry name" value="ABC_tran"/>
    <property type="match status" value="1"/>
</dbReference>
<comment type="function">
    <text evidence="4">Part of an ABC transporter complex. Transmembrane domains (TMD) form a pore in the inner membrane and the ATP-binding domain (NBD) is responsible for energy generation.</text>
</comment>
<keyword evidence="3 6" id="KW-0067">ATP-binding</keyword>
<dbReference type="InterPro" id="IPR027417">
    <property type="entry name" value="P-loop_NTPase"/>
</dbReference>
<dbReference type="PANTHER" id="PTHR42939">
    <property type="entry name" value="ABC TRANSPORTER ATP-BINDING PROTEIN ALBC-RELATED"/>
    <property type="match status" value="1"/>
</dbReference>
<keyword evidence="2" id="KW-0547">Nucleotide-binding</keyword>
<dbReference type="InterPro" id="IPR051782">
    <property type="entry name" value="ABC_Transporter_VariousFunc"/>
</dbReference>
<dbReference type="InterPro" id="IPR003593">
    <property type="entry name" value="AAA+_ATPase"/>
</dbReference>